<accession>A0ABT1YFX0</accession>
<feature type="signal peptide" evidence="3">
    <location>
        <begin position="1"/>
        <end position="25"/>
    </location>
</feature>
<dbReference type="InterPro" id="IPR012854">
    <property type="entry name" value="Cu_amine_oxidase-like_N"/>
</dbReference>
<dbReference type="InterPro" id="IPR011042">
    <property type="entry name" value="6-blade_b-propeller_TolB-like"/>
</dbReference>
<dbReference type="SUPFAM" id="SSF101898">
    <property type="entry name" value="NHL repeat"/>
    <property type="match status" value="1"/>
</dbReference>
<proteinExistence type="predicted"/>
<keyword evidence="1" id="KW-0677">Repeat</keyword>
<dbReference type="PANTHER" id="PTHR13833:SF71">
    <property type="entry name" value="NHL DOMAIN-CONTAINING PROTEIN"/>
    <property type="match status" value="1"/>
</dbReference>
<evidence type="ECO:0000256" key="3">
    <source>
        <dbReference type="SAM" id="SignalP"/>
    </source>
</evidence>
<evidence type="ECO:0000256" key="1">
    <source>
        <dbReference type="ARBA" id="ARBA00022737"/>
    </source>
</evidence>
<evidence type="ECO:0000256" key="2">
    <source>
        <dbReference type="PROSITE-ProRule" id="PRU00504"/>
    </source>
</evidence>
<dbReference type="EMBL" id="JANQBD010000004">
    <property type="protein sequence ID" value="MCR8631123.1"/>
    <property type="molecule type" value="Genomic_DNA"/>
</dbReference>
<name>A0ABT1YFX0_9BACL</name>
<sequence>MKKVSKLVALSLIVSVLMSSTTAWGASLSSDSVKGSNDQILTDVKTVAGIGDFGAENGAALSSSFRSPSSIVVLPNGAQLVADTRNHLLRLVKDNQVTTYAGLSLKKDIKGFPEGGRYDGSTDASFFQNPAGLAIDSQGNIIVADAANHAIRKITPSGQVTTIAGNGLIGMKDAAGMEASFYNPSDVAVAANGTVYVADTLNHLIRSISPTGQVKTLNSLSGRLIEVTPGQVIQSGDFADGALASAKFNEPTGLALDSKGNLYVSDTGNQRIRYIDLQNNMVTTVAGSSLNDAKTGLYGKSDLYAAGDYADGPANKALFNSPQGIAVTDEGGLLIADSHNHSIRYLLNGQVSTIAGAANLRGGEADGGDRSAQLRNPSDVAVQQDGSILVADSGNNKIRKISLYKLPANLPKDNEVKVAYGSQLIEFNVKPEIKDGRTMVPVRAITETLGYKVTFNEAARSVQLSKDGVAIELYIDKTGIKKTVEGKDAVMKETDAAPYIKDDTTFVPVRFFAEQIGLNVQWYEAARTAILR</sequence>
<evidence type="ECO:0000313" key="5">
    <source>
        <dbReference type="EMBL" id="MCR8631123.1"/>
    </source>
</evidence>
<feature type="chain" id="PRO_5045799125" evidence="3">
    <location>
        <begin position="26"/>
        <end position="532"/>
    </location>
</feature>
<feature type="domain" description="Copper amine oxidase-like N-terminal" evidence="4">
    <location>
        <begin position="423"/>
        <end position="530"/>
    </location>
</feature>
<dbReference type="Pfam" id="PF01436">
    <property type="entry name" value="NHL"/>
    <property type="match status" value="5"/>
</dbReference>
<dbReference type="Gene3D" id="3.30.457.10">
    <property type="entry name" value="Copper amine oxidase-like, N-terminal domain"/>
    <property type="match status" value="1"/>
</dbReference>
<dbReference type="RefSeq" id="WP_258212717.1">
    <property type="nucleotide sequence ID" value="NZ_JANQBD010000004.1"/>
</dbReference>
<dbReference type="Proteomes" id="UP001300012">
    <property type="component" value="Unassembled WGS sequence"/>
</dbReference>
<reference evidence="5 6" key="1">
    <citation type="submission" date="2022-08" db="EMBL/GenBank/DDBJ databases">
        <title>Paenibacillus endoradicis sp. nov., Paenibacillus radicibacter sp. nov and Paenibacillus pararadicis sp. nov., three cold-adapted plant growth-promoting bacteria isolated from root of Larix gmelinii in Great Khingan.</title>
        <authorList>
            <person name="Xue H."/>
        </authorList>
    </citation>
    <scope>NUCLEOTIDE SEQUENCE [LARGE SCALE GENOMIC DNA]</scope>
    <source>
        <strain evidence="5 6">N5-1-1-5</strain>
    </source>
</reference>
<dbReference type="InterPro" id="IPR036582">
    <property type="entry name" value="Mao_N_sf"/>
</dbReference>
<comment type="caution">
    <text evidence="5">The sequence shown here is derived from an EMBL/GenBank/DDBJ whole genome shotgun (WGS) entry which is preliminary data.</text>
</comment>
<dbReference type="InterPro" id="IPR001258">
    <property type="entry name" value="NHL_repeat"/>
</dbReference>
<organism evidence="5 6">
    <name type="scientific">Paenibacillus radicis</name>
    <name type="common">ex Xue et al. 2023</name>
    <dbReference type="NCBI Taxonomy" id="2972489"/>
    <lineage>
        <taxon>Bacteria</taxon>
        <taxon>Bacillati</taxon>
        <taxon>Bacillota</taxon>
        <taxon>Bacilli</taxon>
        <taxon>Bacillales</taxon>
        <taxon>Paenibacillaceae</taxon>
        <taxon>Paenibacillus</taxon>
    </lineage>
</organism>
<dbReference type="PROSITE" id="PS51125">
    <property type="entry name" value="NHL"/>
    <property type="match status" value="3"/>
</dbReference>
<dbReference type="SUPFAM" id="SSF55383">
    <property type="entry name" value="Copper amine oxidase, domain N"/>
    <property type="match status" value="1"/>
</dbReference>
<keyword evidence="6" id="KW-1185">Reference proteome</keyword>
<protein>
    <submittedName>
        <fullName evidence="5">Stalk domain-containing protein</fullName>
    </submittedName>
</protein>
<feature type="repeat" description="NHL" evidence="2">
    <location>
        <begin position="373"/>
        <end position="404"/>
    </location>
</feature>
<evidence type="ECO:0000259" key="4">
    <source>
        <dbReference type="Pfam" id="PF07833"/>
    </source>
</evidence>
<feature type="repeat" description="NHL" evidence="2">
    <location>
        <begin position="248"/>
        <end position="278"/>
    </location>
</feature>
<dbReference type="Pfam" id="PF07833">
    <property type="entry name" value="Cu_amine_oxidN1"/>
    <property type="match status" value="1"/>
</dbReference>
<dbReference type="PANTHER" id="PTHR13833">
    <property type="match status" value="1"/>
</dbReference>
<keyword evidence="3" id="KW-0732">Signal</keyword>
<evidence type="ECO:0000313" key="6">
    <source>
        <dbReference type="Proteomes" id="UP001300012"/>
    </source>
</evidence>
<gene>
    <name evidence="5" type="ORF">NV381_07905</name>
</gene>
<feature type="repeat" description="NHL" evidence="2">
    <location>
        <begin position="120"/>
        <end position="157"/>
    </location>
</feature>
<dbReference type="Gene3D" id="2.120.10.30">
    <property type="entry name" value="TolB, C-terminal domain"/>
    <property type="match status" value="4"/>
</dbReference>